<evidence type="ECO:0000256" key="15">
    <source>
        <dbReference type="SAM" id="Coils"/>
    </source>
</evidence>
<dbReference type="Pfam" id="PF23203">
    <property type="entry name" value="KIF21A"/>
    <property type="match status" value="1"/>
</dbReference>
<evidence type="ECO:0000256" key="9">
    <source>
        <dbReference type="ARBA" id="ARBA00022840"/>
    </source>
</evidence>
<evidence type="ECO:0000256" key="11">
    <source>
        <dbReference type="ARBA" id="ARBA00023175"/>
    </source>
</evidence>
<comment type="similarity">
    <text evidence="14">Belongs to the TRAFAC class myosin-kinesin ATPase superfamily. Kinesin family.</text>
</comment>
<dbReference type="GO" id="GO:0005874">
    <property type="term" value="C:microtubule"/>
    <property type="evidence" value="ECO:0007669"/>
    <property type="project" value="UniProtKB-KW"/>
</dbReference>
<feature type="coiled-coil region" evidence="15">
    <location>
        <begin position="477"/>
        <end position="518"/>
    </location>
</feature>
<keyword evidence="10 15" id="KW-0175">Coiled coil</keyword>
<dbReference type="CDD" id="cd01372">
    <property type="entry name" value="KISc_KIF4"/>
    <property type="match status" value="1"/>
</dbReference>
<evidence type="ECO:0000256" key="13">
    <source>
        <dbReference type="ARBA" id="ARBA00023273"/>
    </source>
</evidence>
<evidence type="ECO:0000256" key="10">
    <source>
        <dbReference type="ARBA" id="ARBA00023054"/>
    </source>
</evidence>
<keyword evidence="13" id="KW-0966">Cell projection</keyword>
<feature type="compositionally biased region" description="Acidic residues" evidence="16">
    <location>
        <begin position="577"/>
        <end position="596"/>
    </location>
</feature>
<dbReference type="GO" id="GO:0003777">
    <property type="term" value="F:microtubule motor activity"/>
    <property type="evidence" value="ECO:0007669"/>
    <property type="project" value="InterPro"/>
</dbReference>
<dbReference type="Gene3D" id="3.40.850.10">
    <property type="entry name" value="Kinesin motor domain"/>
    <property type="match status" value="1"/>
</dbReference>
<keyword evidence="3" id="KW-0963">Cytoplasm</keyword>
<evidence type="ECO:0000256" key="4">
    <source>
        <dbReference type="ARBA" id="ARBA00022553"/>
    </source>
</evidence>
<evidence type="ECO:0000256" key="7">
    <source>
        <dbReference type="ARBA" id="ARBA00022737"/>
    </source>
</evidence>
<dbReference type="EMBL" id="JAKKPZ010000035">
    <property type="protein sequence ID" value="KAI1708492.1"/>
    <property type="molecule type" value="Genomic_DNA"/>
</dbReference>
<organism evidence="18 19">
    <name type="scientific">Ditylenchus destructor</name>
    <dbReference type="NCBI Taxonomy" id="166010"/>
    <lineage>
        <taxon>Eukaryota</taxon>
        <taxon>Metazoa</taxon>
        <taxon>Ecdysozoa</taxon>
        <taxon>Nematoda</taxon>
        <taxon>Chromadorea</taxon>
        <taxon>Rhabditida</taxon>
        <taxon>Tylenchina</taxon>
        <taxon>Tylenchomorpha</taxon>
        <taxon>Sphaerularioidea</taxon>
        <taxon>Anguinidae</taxon>
        <taxon>Anguininae</taxon>
        <taxon>Ditylenchus</taxon>
    </lineage>
</organism>
<evidence type="ECO:0000256" key="5">
    <source>
        <dbReference type="ARBA" id="ARBA00022574"/>
    </source>
</evidence>
<comment type="subcellular location">
    <subcellularLocation>
        <location evidence="2">Cell projection</location>
    </subcellularLocation>
    <subcellularLocation>
        <location evidence="1">Cytoplasm</location>
        <location evidence="1">Cytoskeleton</location>
    </subcellularLocation>
</comment>
<keyword evidence="9 14" id="KW-0067">ATP-binding</keyword>
<dbReference type="PANTHER" id="PTHR47969:SF28">
    <property type="entry name" value="KINESIN-LIKE PROTEIN KIF21B"/>
    <property type="match status" value="1"/>
</dbReference>
<dbReference type="SMART" id="SM00129">
    <property type="entry name" value="KISc"/>
    <property type="match status" value="1"/>
</dbReference>
<sequence>MTADNNVRVALRIRPQSSREKAEQSRVCTYVVPGVPQITIGDDRSFTYDHVFDRDTTQATIYDKCVHDLVAGTFDGYNATVLAYGQTGSGKTYTMGTSFESTCTAPSTQLDKVIGIIPRAARQIFDGIQTKKEEAKARGLVEPVFEVSVTFIELYNEEILDLLAEERRNAIKIHEDPTNGEIYLKGVARVQVNSGEEIMQSLRNGSLKRTTAETNMNQASSRSHAIFSLQIKQQRMVSVEDAENVELNGNPNPATELEVLTAKFHFVDLAGSERLKRTGATGDRQKEGISINCGLLALGNVISALGGGAGKVMHVPYRDSKLTRLLQDSLGGNSRTLMIACASPSDVDFVETLNTLNYANRAKNIKNRVVANQDKSSKLIGELRSRIATLEAELMEYQQGRKVTGEDGYSDQYLENVSLQHENQRLRTRVKALDETIDILKARSIQLQQKFDMANINRDENDEADNDATMCGENAGKNTISSTIRNYLEELENLRIQLFEARSTIDELRKQNNRYRSQAECGSLPVSPYVMSTDNSDALIKAAQEDIRKQKLLIGIANGASEANGADSENGENGADGLDEEEENPEIGSENDESDSESAKIEQENEQVHSKERDRLANDLATLQEDISIKERLVAELEARDRRLAQIKHDYERKLCELTERISTIEAERDKVIAEITAKPNGGKQAEEKVKQVKDDYEKKIGSLKSEFKKFKSMEKEHNRMQMQQNKHMEETRRLMKDIAEMKRNKVELMKKLKEENKKARDAERENMKRFAGLEKVARQQENQIRQLKVEAAHKAEQMKRKTEEVQKLREKQKAQQYGSRRQMLNTTTVLGPAPVGQFTPMRNPRLSGFDRTFLKSTPAFASPAAAKKQFSTMEKTLSRIITQKQTLSKMEEEMDRLVNERQNLQTDLHKMSSIKCATKDERNLLAEELDNTKEKLNYVQEQIMNLQKAITDVDATFNTGENVGLSFSDNAGLTIVHVLKQCAIIYASPSISVFLAYLKYAKSVGICVKKHRFL</sequence>
<evidence type="ECO:0000313" key="19">
    <source>
        <dbReference type="Proteomes" id="UP001201812"/>
    </source>
</evidence>
<comment type="caution">
    <text evidence="18">The sequence shown here is derived from an EMBL/GenBank/DDBJ whole genome shotgun (WGS) entry which is preliminary data.</text>
</comment>
<keyword evidence="7" id="KW-0677">Repeat</keyword>
<evidence type="ECO:0000256" key="1">
    <source>
        <dbReference type="ARBA" id="ARBA00004245"/>
    </source>
</evidence>
<keyword evidence="19" id="KW-1185">Reference proteome</keyword>
<evidence type="ECO:0000256" key="8">
    <source>
        <dbReference type="ARBA" id="ARBA00022741"/>
    </source>
</evidence>
<dbReference type="InterPro" id="IPR001752">
    <property type="entry name" value="Kinesin_motor_dom"/>
</dbReference>
<keyword evidence="8 14" id="KW-0547">Nucleotide-binding</keyword>
<dbReference type="GO" id="GO:0005875">
    <property type="term" value="C:microtubule associated complex"/>
    <property type="evidence" value="ECO:0007669"/>
    <property type="project" value="TreeGrafter"/>
</dbReference>
<dbReference type="Proteomes" id="UP001201812">
    <property type="component" value="Unassembled WGS sequence"/>
</dbReference>
<feature type="binding site" evidence="14">
    <location>
        <begin position="85"/>
        <end position="92"/>
    </location>
    <ligand>
        <name>ATP</name>
        <dbReference type="ChEBI" id="CHEBI:30616"/>
    </ligand>
</feature>
<accession>A0AAD4R413</accession>
<dbReference type="GO" id="GO:0008017">
    <property type="term" value="F:microtubule binding"/>
    <property type="evidence" value="ECO:0007669"/>
    <property type="project" value="InterPro"/>
</dbReference>
<dbReference type="SUPFAM" id="SSF52540">
    <property type="entry name" value="P-loop containing nucleoside triphosphate hydrolases"/>
    <property type="match status" value="1"/>
</dbReference>
<protein>
    <submittedName>
        <fullName evidence="18">Kinesin motor domain-containing protein</fullName>
    </submittedName>
</protein>
<feature type="domain" description="Kinesin motor" evidence="17">
    <location>
        <begin position="6"/>
        <end position="365"/>
    </location>
</feature>
<evidence type="ECO:0000259" key="17">
    <source>
        <dbReference type="PROSITE" id="PS50067"/>
    </source>
</evidence>
<proteinExistence type="inferred from homology"/>
<dbReference type="InterPro" id="IPR056532">
    <property type="entry name" value="KIF21A/B_hel_2"/>
</dbReference>
<evidence type="ECO:0000256" key="14">
    <source>
        <dbReference type="PROSITE-ProRule" id="PRU00283"/>
    </source>
</evidence>
<dbReference type="GO" id="GO:0051231">
    <property type="term" value="P:spindle elongation"/>
    <property type="evidence" value="ECO:0007669"/>
    <property type="project" value="TreeGrafter"/>
</dbReference>
<dbReference type="PROSITE" id="PS50067">
    <property type="entry name" value="KINESIN_MOTOR_2"/>
    <property type="match status" value="1"/>
</dbReference>
<dbReference type="PANTHER" id="PTHR47969">
    <property type="entry name" value="CHROMOSOME-ASSOCIATED KINESIN KIF4A-RELATED"/>
    <property type="match status" value="1"/>
</dbReference>
<evidence type="ECO:0000256" key="6">
    <source>
        <dbReference type="ARBA" id="ARBA00022701"/>
    </source>
</evidence>
<keyword evidence="12" id="KW-0206">Cytoskeleton</keyword>
<evidence type="ECO:0000313" key="18">
    <source>
        <dbReference type="EMBL" id="KAI1708492.1"/>
    </source>
</evidence>
<dbReference type="PROSITE" id="PS00411">
    <property type="entry name" value="KINESIN_MOTOR_1"/>
    <property type="match status" value="1"/>
</dbReference>
<dbReference type="InterPro" id="IPR027417">
    <property type="entry name" value="P-loop_NTPase"/>
</dbReference>
<dbReference type="GO" id="GO:0007052">
    <property type="term" value="P:mitotic spindle organization"/>
    <property type="evidence" value="ECO:0007669"/>
    <property type="project" value="TreeGrafter"/>
</dbReference>
<feature type="compositionally biased region" description="Basic and acidic residues" evidence="16">
    <location>
        <begin position="597"/>
        <end position="613"/>
    </location>
</feature>
<gene>
    <name evidence="18" type="ORF">DdX_11880</name>
</gene>
<dbReference type="PRINTS" id="PR00380">
    <property type="entry name" value="KINESINHEAVY"/>
</dbReference>
<dbReference type="InterPro" id="IPR036961">
    <property type="entry name" value="Kinesin_motor_dom_sf"/>
</dbReference>
<dbReference type="GO" id="GO:0042995">
    <property type="term" value="C:cell projection"/>
    <property type="evidence" value="ECO:0007669"/>
    <property type="project" value="UniProtKB-SubCell"/>
</dbReference>
<feature type="coiled-coil region" evidence="15">
    <location>
        <begin position="613"/>
        <end position="640"/>
    </location>
</feature>
<feature type="coiled-coil region" evidence="15">
    <location>
        <begin position="380"/>
        <end position="450"/>
    </location>
</feature>
<dbReference type="Pfam" id="PF00225">
    <property type="entry name" value="Kinesin"/>
    <property type="match status" value="1"/>
</dbReference>
<dbReference type="Pfam" id="PF25764">
    <property type="entry name" value="KIF21A_4th"/>
    <property type="match status" value="1"/>
</dbReference>
<dbReference type="AlphaFoldDB" id="A0AAD4R413"/>
<dbReference type="Pfam" id="PF23204">
    <property type="entry name" value="KIF21A_2nd"/>
    <property type="match status" value="1"/>
</dbReference>
<dbReference type="InterPro" id="IPR027640">
    <property type="entry name" value="Kinesin-like_fam"/>
</dbReference>
<dbReference type="InterPro" id="IPR056533">
    <property type="entry name" value="KIF21A/B_hel_1"/>
</dbReference>
<feature type="coiled-coil region" evidence="15">
    <location>
        <begin position="732"/>
        <end position="816"/>
    </location>
</feature>
<evidence type="ECO:0000256" key="3">
    <source>
        <dbReference type="ARBA" id="ARBA00022490"/>
    </source>
</evidence>
<dbReference type="FunFam" id="3.40.850.10:FF:000011">
    <property type="entry name" value="Kinesin family member 21A"/>
    <property type="match status" value="1"/>
</dbReference>
<evidence type="ECO:0000256" key="2">
    <source>
        <dbReference type="ARBA" id="ARBA00004316"/>
    </source>
</evidence>
<evidence type="ECO:0000256" key="16">
    <source>
        <dbReference type="SAM" id="MobiDB-lite"/>
    </source>
</evidence>
<name>A0AAD4R413_9BILA</name>
<dbReference type="InterPro" id="IPR019821">
    <property type="entry name" value="Kinesin_motor_CS"/>
</dbReference>
<keyword evidence="4" id="KW-0597">Phosphoprotein</keyword>
<dbReference type="GO" id="GO:0005524">
    <property type="term" value="F:ATP binding"/>
    <property type="evidence" value="ECO:0007669"/>
    <property type="project" value="UniProtKB-UniRule"/>
</dbReference>
<evidence type="ECO:0000256" key="12">
    <source>
        <dbReference type="ARBA" id="ARBA00023212"/>
    </source>
</evidence>
<keyword evidence="5" id="KW-0853">WD repeat</keyword>
<feature type="region of interest" description="Disordered" evidence="16">
    <location>
        <begin position="561"/>
        <end position="613"/>
    </location>
</feature>
<dbReference type="GO" id="GO:0007018">
    <property type="term" value="P:microtubule-based movement"/>
    <property type="evidence" value="ECO:0007669"/>
    <property type="project" value="InterPro"/>
</dbReference>
<keyword evidence="6" id="KW-0493">Microtubule</keyword>
<reference evidence="18" key="1">
    <citation type="submission" date="2022-01" db="EMBL/GenBank/DDBJ databases">
        <title>Genome Sequence Resource for Two Populations of Ditylenchus destructor, the Migratory Endoparasitic Phytonematode.</title>
        <authorList>
            <person name="Zhang H."/>
            <person name="Lin R."/>
            <person name="Xie B."/>
        </authorList>
    </citation>
    <scope>NUCLEOTIDE SEQUENCE</scope>
    <source>
        <strain evidence="18">BazhouSP</strain>
    </source>
</reference>
<feature type="coiled-coil region" evidence="15">
    <location>
        <begin position="881"/>
        <end position="950"/>
    </location>
</feature>
<keyword evidence="11 14" id="KW-0505">Motor protein</keyword>